<dbReference type="InterPro" id="IPR014284">
    <property type="entry name" value="RNA_pol_sigma-70_dom"/>
</dbReference>
<feature type="domain" description="RNA polymerase sigma-70 region 2" evidence="4">
    <location>
        <begin position="13"/>
        <end position="78"/>
    </location>
</feature>
<dbReference type="Pfam" id="PF08281">
    <property type="entry name" value="Sigma70_r4_2"/>
    <property type="match status" value="1"/>
</dbReference>
<comment type="caution">
    <text evidence="6">The sequence shown here is derived from an EMBL/GenBank/DDBJ whole genome shotgun (WGS) entry which is preliminary data.</text>
</comment>
<feature type="domain" description="RNA polymerase sigma factor 70 region 4 type 2" evidence="5">
    <location>
        <begin position="120"/>
        <end position="161"/>
    </location>
</feature>
<dbReference type="Proteomes" id="UP000730618">
    <property type="component" value="Unassembled WGS sequence"/>
</dbReference>
<protein>
    <recommendedName>
        <fullName evidence="8">Sigma-70 family RNA polymerase sigma factor</fullName>
    </recommendedName>
</protein>
<dbReference type="InterPro" id="IPR013249">
    <property type="entry name" value="RNA_pol_sigma70_r4_t2"/>
</dbReference>
<evidence type="ECO:0000313" key="6">
    <source>
        <dbReference type="EMBL" id="CAG7628799.1"/>
    </source>
</evidence>
<dbReference type="NCBIfam" id="TIGR02937">
    <property type="entry name" value="sigma70-ECF"/>
    <property type="match status" value="1"/>
</dbReference>
<dbReference type="InterPro" id="IPR039425">
    <property type="entry name" value="RNA_pol_sigma-70-like"/>
</dbReference>
<keyword evidence="7" id="KW-1185">Reference proteome</keyword>
<dbReference type="PANTHER" id="PTHR43133">
    <property type="entry name" value="RNA POLYMERASE ECF-TYPE SIGMA FACTO"/>
    <property type="match status" value="1"/>
</dbReference>
<gene>
    <name evidence="6" type="ORF">PAECIP111802_01495</name>
</gene>
<dbReference type="RefSeq" id="WP_218097829.1">
    <property type="nucleotide sequence ID" value="NZ_CAJVCE010000003.1"/>
</dbReference>
<keyword evidence="2" id="KW-0731">Sigma factor</keyword>
<keyword evidence="3" id="KW-0804">Transcription</keyword>
<evidence type="ECO:0000259" key="5">
    <source>
        <dbReference type="Pfam" id="PF08281"/>
    </source>
</evidence>
<organism evidence="6 7">
    <name type="scientific">Paenibacillus allorhizosphaerae</name>
    <dbReference type="NCBI Taxonomy" id="2849866"/>
    <lineage>
        <taxon>Bacteria</taxon>
        <taxon>Bacillati</taxon>
        <taxon>Bacillota</taxon>
        <taxon>Bacilli</taxon>
        <taxon>Bacillales</taxon>
        <taxon>Paenibacillaceae</taxon>
        <taxon>Paenibacillus</taxon>
    </lineage>
</organism>
<sequence length="546" mass="63181">MSAHSTIDFTETIKQYAKSIFGFALNRLGNRQEAEDLAQDILLQLLKSLNAGVEIRQMDAYVWTVARYTWVHWIKKHSGLPQYVEINGMTEMLSEEGPGPLQQLLNSETYRTVRRELTFLSGLQRRIMVMHYYDGMKQLDIAHKLNIPLGTVKWHLHDARNEIKKGMERMLSSENLSVSPIQLTHMGHSGRPGKLGDTWHFLKRSLTQNIVYAMYYKPMTVNELAVELGTPAHFIEDEVSYLAEYGFITEAGAKKYRTDFIIRDHTREQLQSTHELYKECAAQIADLHFDAMMDVQKQIEQSGIFYPENDYNFLLWTLLPKNIEEQGNRFGRLGPHADKVVPLRKDGGKYIAFAELQKEPFTDLGFNPEHYRRNGPMDRSAGGNLSIWRFDTFWSDRDGGWQNFTYKEVELCYRFWKGDLPENEAHAEDYALLLSKQYLLKTADGYRFNAVMVDNPETMRHIHTVIPDLSQAYASAITTLYEQVLRIATQGQPKHLEPQIAYTTWLNTAGGSLIPYVLKYLLDKRKLHEPLPEQRKTVTMLMGLLK</sequence>
<dbReference type="EMBL" id="CAJVCE010000003">
    <property type="protein sequence ID" value="CAG7628799.1"/>
    <property type="molecule type" value="Genomic_DNA"/>
</dbReference>
<accession>A0ABN7THA0</accession>
<dbReference type="Pfam" id="PF04542">
    <property type="entry name" value="Sigma70_r2"/>
    <property type="match status" value="1"/>
</dbReference>
<evidence type="ECO:0000259" key="4">
    <source>
        <dbReference type="Pfam" id="PF04542"/>
    </source>
</evidence>
<reference evidence="6 7" key="1">
    <citation type="submission" date="2021-06" db="EMBL/GenBank/DDBJ databases">
        <authorList>
            <person name="Criscuolo A."/>
        </authorList>
    </citation>
    <scope>NUCLEOTIDE SEQUENCE [LARGE SCALE GENOMIC DNA]</scope>
    <source>
        <strain evidence="7">CIP 111802</strain>
    </source>
</reference>
<evidence type="ECO:0000313" key="7">
    <source>
        <dbReference type="Proteomes" id="UP000730618"/>
    </source>
</evidence>
<evidence type="ECO:0000256" key="1">
    <source>
        <dbReference type="ARBA" id="ARBA00023015"/>
    </source>
</evidence>
<keyword evidence="1" id="KW-0805">Transcription regulation</keyword>
<dbReference type="InterPro" id="IPR007627">
    <property type="entry name" value="RNA_pol_sigma70_r2"/>
</dbReference>
<proteinExistence type="predicted"/>
<evidence type="ECO:0008006" key="8">
    <source>
        <dbReference type="Google" id="ProtNLM"/>
    </source>
</evidence>
<name>A0ABN7THA0_9BACL</name>
<dbReference type="PANTHER" id="PTHR43133:SF62">
    <property type="entry name" value="RNA POLYMERASE SIGMA FACTOR SIGZ"/>
    <property type="match status" value="1"/>
</dbReference>
<evidence type="ECO:0000256" key="2">
    <source>
        <dbReference type="ARBA" id="ARBA00023082"/>
    </source>
</evidence>
<evidence type="ECO:0000256" key="3">
    <source>
        <dbReference type="ARBA" id="ARBA00023163"/>
    </source>
</evidence>